<dbReference type="Pfam" id="PF07847">
    <property type="entry name" value="PCO_ADO"/>
    <property type="match status" value="1"/>
</dbReference>
<protein>
    <recommendedName>
        <fullName evidence="3">cysteine dioxygenase</fullName>
        <ecNumber evidence="3">1.13.11.20</ecNumber>
    </recommendedName>
</protein>
<evidence type="ECO:0000313" key="9">
    <source>
        <dbReference type="Proteomes" id="UP000607653"/>
    </source>
</evidence>
<dbReference type="PANTHER" id="PTHR22966">
    <property type="entry name" value="2-AMINOETHANETHIOL DIOXYGENASE"/>
    <property type="match status" value="1"/>
</dbReference>
<dbReference type="Gene3D" id="2.60.120.10">
    <property type="entry name" value="Jelly Rolls"/>
    <property type="match status" value="1"/>
</dbReference>
<dbReference type="EMBL" id="DUZY01000001">
    <property type="protein sequence ID" value="DAD24900.1"/>
    <property type="molecule type" value="Genomic_DNA"/>
</dbReference>
<dbReference type="GO" id="GO:0017172">
    <property type="term" value="F:cysteine dioxygenase activity"/>
    <property type="evidence" value="ECO:0007669"/>
    <property type="project" value="UniProtKB-EC"/>
</dbReference>
<keyword evidence="5" id="KW-0560">Oxidoreductase</keyword>
<comment type="catalytic activity">
    <reaction evidence="7">
        <text>L-cysteine + O2 = 3-sulfino-L-alanine + H(+)</text>
        <dbReference type="Rhea" id="RHEA:20441"/>
        <dbReference type="ChEBI" id="CHEBI:15378"/>
        <dbReference type="ChEBI" id="CHEBI:15379"/>
        <dbReference type="ChEBI" id="CHEBI:35235"/>
        <dbReference type="ChEBI" id="CHEBI:61085"/>
        <dbReference type="EC" id="1.13.11.20"/>
    </reaction>
    <physiologicalReaction direction="left-to-right" evidence="7">
        <dbReference type="Rhea" id="RHEA:20442"/>
    </physiologicalReaction>
</comment>
<dbReference type="GO" id="GO:0070483">
    <property type="term" value="P:detection of hypoxia"/>
    <property type="evidence" value="ECO:0007669"/>
    <property type="project" value="UniProtKB-ARBA"/>
</dbReference>
<dbReference type="GO" id="GO:0046872">
    <property type="term" value="F:metal ion binding"/>
    <property type="evidence" value="ECO:0007669"/>
    <property type="project" value="UniProtKB-KW"/>
</dbReference>
<gene>
    <name evidence="8" type="ORF">HUJ06_026364</name>
</gene>
<name>A0A822XX40_NELNU</name>
<evidence type="ECO:0000256" key="6">
    <source>
        <dbReference type="ARBA" id="ARBA00023004"/>
    </source>
</evidence>
<comment type="caution">
    <text evidence="8">The sequence shown here is derived from an EMBL/GenBank/DDBJ whole genome shotgun (WGS) entry which is preliminary data.</text>
</comment>
<proteinExistence type="inferred from homology"/>
<comment type="similarity">
    <text evidence="2">Belongs to the cysteine dioxygenase family.</text>
</comment>
<dbReference type="InterPro" id="IPR011051">
    <property type="entry name" value="RmlC_Cupin_sf"/>
</dbReference>
<dbReference type="SUPFAM" id="SSF51182">
    <property type="entry name" value="RmlC-like cupins"/>
    <property type="match status" value="1"/>
</dbReference>
<dbReference type="PANTHER" id="PTHR22966:SF72">
    <property type="entry name" value="CYSTEINE DIOXYGENASE"/>
    <property type="match status" value="1"/>
</dbReference>
<reference evidence="8 9" key="1">
    <citation type="journal article" date="2020" name="Mol. Biol. Evol.">
        <title>Distinct Expression and Methylation Patterns for Genes with Different Fates following a Single Whole-Genome Duplication in Flowering Plants.</title>
        <authorList>
            <person name="Shi T."/>
            <person name="Rahmani R.S."/>
            <person name="Gugger P.F."/>
            <person name="Wang M."/>
            <person name="Li H."/>
            <person name="Zhang Y."/>
            <person name="Li Z."/>
            <person name="Wang Q."/>
            <person name="Van de Peer Y."/>
            <person name="Marchal K."/>
            <person name="Chen J."/>
        </authorList>
    </citation>
    <scope>NUCLEOTIDE SEQUENCE [LARGE SCALE GENOMIC DNA]</scope>
    <source>
        <tissue evidence="8">Leaf</tissue>
    </source>
</reference>
<evidence type="ECO:0000256" key="7">
    <source>
        <dbReference type="ARBA" id="ARBA00024284"/>
    </source>
</evidence>
<evidence type="ECO:0000313" key="8">
    <source>
        <dbReference type="EMBL" id="DAD24900.1"/>
    </source>
</evidence>
<evidence type="ECO:0000256" key="5">
    <source>
        <dbReference type="ARBA" id="ARBA00023002"/>
    </source>
</evidence>
<accession>A0A822XX40</accession>
<evidence type="ECO:0000256" key="4">
    <source>
        <dbReference type="ARBA" id="ARBA00022723"/>
    </source>
</evidence>
<keyword evidence="9" id="KW-1185">Reference proteome</keyword>
<dbReference type="AlphaFoldDB" id="A0A822XX40"/>
<organism evidence="8 9">
    <name type="scientific">Nelumbo nucifera</name>
    <name type="common">Sacred lotus</name>
    <dbReference type="NCBI Taxonomy" id="4432"/>
    <lineage>
        <taxon>Eukaryota</taxon>
        <taxon>Viridiplantae</taxon>
        <taxon>Streptophyta</taxon>
        <taxon>Embryophyta</taxon>
        <taxon>Tracheophyta</taxon>
        <taxon>Spermatophyta</taxon>
        <taxon>Magnoliopsida</taxon>
        <taxon>Proteales</taxon>
        <taxon>Nelumbonaceae</taxon>
        <taxon>Nelumbo</taxon>
    </lineage>
</organism>
<sequence length="164" mass="18337">MPFIQRLYEACKVSFSPNGPVSDEALERVRVLLDTIRPSDVGLEQEAQLARAWKGSAHGTNGKKGRNGSHLPPIRYLHLHECDSFYIGIFCMPPSSIIPLHNHPGMTVLSKLLYGSLYVRSLDWLDVPGPADLSRGMLFCLLQIFLVPNNIENITALFTNYNQS</sequence>
<evidence type="ECO:0000256" key="2">
    <source>
        <dbReference type="ARBA" id="ARBA00006622"/>
    </source>
</evidence>
<dbReference type="InterPro" id="IPR014710">
    <property type="entry name" value="RmlC-like_jellyroll"/>
</dbReference>
<dbReference type="InterPro" id="IPR012864">
    <property type="entry name" value="PCO/ADO"/>
</dbReference>
<dbReference type="EC" id="1.13.11.20" evidence="3"/>
<dbReference type="Proteomes" id="UP000607653">
    <property type="component" value="Unassembled WGS sequence"/>
</dbReference>
<keyword evidence="6" id="KW-0408">Iron</keyword>
<keyword evidence="4" id="KW-0479">Metal-binding</keyword>
<comment type="cofactor">
    <cofactor evidence="1">
        <name>Fe(2+)</name>
        <dbReference type="ChEBI" id="CHEBI:29033"/>
    </cofactor>
</comment>
<evidence type="ECO:0000256" key="3">
    <source>
        <dbReference type="ARBA" id="ARBA00013133"/>
    </source>
</evidence>
<evidence type="ECO:0000256" key="1">
    <source>
        <dbReference type="ARBA" id="ARBA00001954"/>
    </source>
</evidence>